<sequence length="663" mass="72675">MAFTSPSTNSGNMPSLLRSLSSASAAPARSQSLAEPTHQFNGPFARRASALEALTRGLRKKSEIEIVLDGKDEFVRTYSTYDQIKGHLEIQFEKDTVIDDLFIAFEGQSQTYVEKIAAASPTTGRTTGRHTFLRMMQPISSESLPEDMLARAGTTYKIPFSFVVPDRLLPYICSHKVENDEVTKAHLRLPPSLGEPMLAGDGNSLMDDLAPEMSKIIYSVRAKIGKANPTTGRLYDIEEKIARIRVVPAREEEPPMQVDPADTGYALRKEKNVRKGIFKIGKKLGRLTAEVSQPKSLRLPHPNAGSSAPVTTMASVALRFDPASEAEQPPQMANLAARLKVATFFGAASYRILPEVSRCDTWSTVHGMYPENVPLSCRNIGSVQWTKRDPENRKKSVASNTSSESGELSRRESSLSTNSSTSSSSDASIPEASSAYDSSLPFYTAKILVPITLPHKAGSTEDESQSASTRSSLGRGSKKIIFVPSFHTCIVSRSYRLELNLSFHPVNSQGNTTNALSSSSVTLLTPIQISQEGSVSPSMDADDDTLPFDLSLIEGTDEYDEAMARHLDQELNFRNPFSGTTVDRHRNHHFEAIPEYEEVQTTFPDPAAPRHMSVAVPPTNAGQHVVPNMARRHSDQEQPPEYYTPFRTAGAAPIGGRRVSIRS</sequence>
<protein>
    <submittedName>
        <fullName evidence="1">Uncharacterized protein</fullName>
    </submittedName>
</protein>
<comment type="caution">
    <text evidence="1">The sequence shown here is derived from an EMBL/GenBank/DDBJ whole genome shotgun (WGS) entry which is preliminary data.</text>
</comment>
<evidence type="ECO:0000313" key="1">
    <source>
        <dbReference type="EMBL" id="KAJ9650504.1"/>
    </source>
</evidence>
<name>A0ACC2ZSI6_9EURO</name>
<proteinExistence type="predicted"/>
<gene>
    <name evidence="1" type="ORF">H2198_010191</name>
</gene>
<organism evidence="1 2">
    <name type="scientific">Neophaeococcomyces mojaviensis</name>
    <dbReference type="NCBI Taxonomy" id="3383035"/>
    <lineage>
        <taxon>Eukaryota</taxon>
        <taxon>Fungi</taxon>
        <taxon>Dikarya</taxon>
        <taxon>Ascomycota</taxon>
        <taxon>Pezizomycotina</taxon>
        <taxon>Eurotiomycetes</taxon>
        <taxon>Chaetothyriomycetidae</taxon>
        <taxon>Chaetothyriales</taxon>
        <taxon>Chaetothyriales incertae sedis</taxon>
        <taxon>Neophaeococcomyces</taxon>
    </lineage>
</organism>
<dbReference type="Proteomes" id="UP001172386">
    <property type="component" value="Unassembled WGS sequence"/>
</dbReference>
<evidence type="ECO:0000313" key="2">
    <source>
        <dbReference type="Proteomes" id="UP001172386"/>
    </source>
</evidence>
<accession>A0ACC2ZSI6</accession>
<keyword evidence="2" id="KW-1185">Reference proteome</keyword>
<dbReference type="EMBL" id="JAPDRQ010000336">
    <property type="protein sequence ID" value="KAJ9650504.1"/>
    <property type="molecule type" value="Genomic_DNA"/>
</dbReference>
<reference evidence="1" key="1">
    <citation type="submission" date="2022-10" db="EMBL/GenBank/DDBJ databases">
        <title>Culturing micro-colonial fungi from biological soil crusts in the Mojave desert and describing Neophaeococcomyces mojavensis, and introducing the new genera and species Taxawa tesnikishii.</title>
        <authorList>
            <person name="Kurbessoian T."/>
            <person name="Stajich J.E."/>
        </authorList>
    </citation>
    <scope>NUCLEOTIDE SEQUENCE</scope>
    <source>
        <strain evidence="1">JES_112</strain>
    </source>
</reference>